<dbReference type="GeneID" id="13288280"/>
<dbReference type="Proteomes" id="UP000002668">
    <property type="component" value="Genome"/>
</dbReference>
<dbReference type="HOGENOM" id="CLU_2942182_0_0_1"/>
<evidence type="ECO:0000313" key="2">
    <source>
        <dbReference type="Proteomes" id="UP000002668"/>
    </source>
</evidence>
<gene>
    <name evidence="1" type="ORF">LEMA_uP069760.1</name>
</gene>
<accession>E4ZJ37</accession>
<dbReference type="InParanoid" id="E4ZJ37"/>
<organism evidence="2">
    <name type="scientific">Leptosphaeria maculans (strain JN3 / isolate v23.1.3 / race Av1-4-5-6-7-8)</name>
    <name type="common">Blackleg fungus</name>
    <name type="synonym">Phoma lingam</name>
    <dbReference type="NCBI Taxonomy" id="985895"/>
    <lineage>
        <taxon>Eukaryota</taxon>
        <taxon>Fungi</taxon>
        <taxon>Dikarya</taxon>
        <taxon>Ascomycota</taxon>
        <taxon>Pezizomycotina</taxon>
        <taxon>Dothideomycetes</taxon>
        <taxon>Pleosporomycetidae</taxon>
        <taxon>Pleosporales</taxon>
        <taxon>Pleosporineae</taxon>
        <taxon>Leptosphaeriaceae</taxon>
        <taxon>Plenodomus</taxon>
        <taxon>Plenodomus lingam/Leptosphaeria maculans species complex</taxon>
    </lineage>
</organism>
<dbReference type="VEuPathDB" id="FungiDB:LEMA_uP069760.1"/>
<dbReference type="AlphaFoldDB" id="E4ZJ37"/>
<name>E4ZJ37_LEPMJ</name>
<sequence>MLRSGNTIPISVTQFSIPVTGHCQLTASTNLHPRLVWGAGRPLALIHGYPERFAGPRAAM</sequence>
<proteinExistence type="predicted"/>
<protein>
    <submittedName>
        <fullName evidence="1">Predicted protein</fullName>
    </submittedName>
</protein>
<keyword evidence="2" id="KW-1185">Reference proteome</keyword>
<dbReference type="EMBL" id="FP929072">
    <property type="protein sequence ID" value="CBX91468.1"/>
    <property type="molecule type" value="Genomic_DNA"/>
</dbReference>
<dbReference type="RefSeq" id="XP_003834833.1">
    <property type="nucleotide sequence ID" value="XM_003834785.1"/>
</dbReference>
<evidence type="ECO:0000313" key="1">
    <source>
        <dbReference type="EMBL" id="CBX91468.1"/>
    </source>
</evidence>
<reference evidence="2" key="1">
    <citation type="journal article" date="2011" name="Nat. Commun.">
        <title>Effector diversification within compartments of the Leptosphaeria maculans genome affected by Repeat-Induced Point mutations.</title>
        <authorList>
            <person name="Rouxel T."/>
            <person name="Grandaubert J."/>
            <person name="Hane J.K."/>
            <person name="Hoede C."/>
            <person name="van de Wouw A.P."/>
            <person name="Couloux A."/>
            <person name="Dominguez V."/>
            <person name="Anthouard V."/>
            <person name="Bally P."/>
            <person name="Bourras S."/>
            <person name="Cozijnsen A.J."/>
            <person name="Ciuffetti L.M."/>
            <person name="Degrave A."/>
            <person name="Dilmaghani A."/>
            <person name="Duret L."/>
            <person name="Fudal I."/>
            <person name="Goodwin S.B."/>
            <person name="Gout L."/>
            <person name="Glaser N."/>
            <person name="Linglin J."/>
            <person name="Kema G.H.J."/>
            <person name="Lapalu N."/>
            <person name="Lawrence C.B."/>
            <person name="May K."/>
            <person name="Meyer M."/>
            <person name="Ollivier B."/>
            <person name="Poulain J."/>
            <person name="Schoch C.L."/>
            <person name="Simon A."/>
            <person name="Spatafora J.W."/>
            <person name="Stachowiak A."/>
            <person name="Turgeon B.G."/>
            <person name="Tyler B.M."/>
            <person name="Vincent D."/>
            <person name="Weissenbach J."/>
            <person name="Amselem J."/>
            <person name="Quesneville H."/>
            <person name="Oliver R.P."/>
            <person name="Wincker P."/>
            <person name="Balesdent M.-H."/>
            <person name="Howlett B.J."/>
        </authorList>
    </citation>
    <scope>NUCLEOTIDE SEQUENCE [LARGE SCALE GENOMIC DNA]</scope>
    <source>
        <strain evidence="2">JN3 / isolate v23.1.3 / race Av1-4-5-6-7-8</strain>
    </source>
</reference>